<evidence type="ECO:0000256" key="1">
    <source>
        <dbReference type="ARBA" id="ARBA00023015"/>
    </source>
</evidence>
<proteinExistence type="predicted"/>
<dbReference type="InterPro" id="IPR032783">
    <property type="entry name" value="AraC_lig"/>
</dbReference>
<dbReference type="SMART" id="SM00342">
    <property type="entry name" value="HTH_ARAC"/>
    <property type="match status" value="1"/>
</dbReference>
<dbReference type="Pfam" id="PF12852">
    <property type="entry name" value="Cupin_6"/>
    <property type="match status" value="1"/>
</dbReference>
<dbReference type="InterPro" id="IPR009057">
    <property type="entry name" value="Homeodomain-like_sf"/>
</dbReference>
<dbReference type="PROSITE" id="PS01124">
    <property type="entry name" value="HTH_ARAC_FAMILY_2"/>
    <property type="match status" value="1"/>
</dbReference>
<keyword evidence="1" id="KW-0805">Transcription regulation</keyword>
<dbReference type="PANTHER" id="PTHR43280:SF11">
    <property type="entry name" value="RCS-SPECIFIC HTH-TYPE TRANSCRIPTIONAL ACTIVATOR RCLR"/>
    <property type="match status" value="1"/>
</dbReference>
<reference evidence="5" key="1">
    <citation type="submission" date="2022-11" db="EMBL/GenBank/DDBJ databases">
        <title>Marinomonas sp. nov., isolated from marine algae.</title>
        <authorList>
            <person name="Choi D.G."/>
            <person name="Kim J.M."/>
            <person name="Lee J.K."/>
            <person name="Baek J.H."/>
            <person name="Jeon C.O."/>
        </authorList>
    </citation>
    <scope>NUCLEOTIDE SEQUENCE</scope>
    <source>
        <strain evidence="5">KJ51-3</strain>
    </source>
</reference>
<dbReference type="Proteomes" id="UP001431181">
    <property type="component" value="Unassembled WGS sequence"/>
</dbReference>
<keyword evidence="2" id="KW-0238">DNA-binding</keyword>
<dbReference type="EMBL" id="JAPEUL010000004">
    <property type="protein sequence ID" value="MCW4627714.1"/>
    <property type="molecule type" value="Genomic_DNA"/>
</dbReference>
<evidence type="ECO:0000313" key="6">
    <source>
        <dbReference type="Proteomes" id="UP001431181"/>
    </source>
</evidence>
<evidence type="ECO:0000259" key="4">
    <source>
        <dbReference type="PROSITE" id="PS01124"/>
    </source>
</evidence>
<evidence type="ECO:0000313" key="5">
    <source>
        <dbReference type="EMBL" id="MCW4627714.1"/>
    </source>
</evidence>
<evidence type="ECO:0000256" key="2">
    <source>
        <dbReference type="ARBA" id="ARBA00023125"/>
    </source>
</evidence>
<name>A0ABT3KB05_9GAMM</name>
<keyword evidence="6" id="KW-1185">Reference proteome</keyword>
<keyword evidence="3" id="KW-0804">Transcription</keyword>
<organism evidence="5 6">
    <name type="scientific">Marinomonas rhodophyticola</name>
    <dbReference type="NCBI Taxonomy" id="2992803"/>
    <lineage>
        <taxon>Bacteria</taxon>
        <taxon>Pseudomonadati</taxon>
        <taxon>Pseudomonadota</taxon>
        <taxon>Gammaproteobacteria</taxon>
        <taxon>Oceanospirillales</taxon>
        <taxon>Oceanospirillaceae</taxon>
        <taxon>Marinomonas</taxon>
    </lineage>
</organism>
<comment type="caution">
    <text evidence="5">The sequence shown here is derived from an EMBL/GenBank/DDBJ whole genome shotgun (WGS) entry which is preliminary data.</text>
</comment>
<gene>
    <name evidence="5" type="ORF">ONZ52_01230</name>
</gene>
<accession>A0ABT3KB05</accession>
<dbReference type="InterPro" id="IPR018060">
    <property type="entry name" value="HTH_AraC"/>
</dbReference>
<evidence type="ECO:0000256" key="3">
    <source>
        <dbReference type="ARBA" id="ARBA00023163"/>
    </source>
</evidence>
<dbReference type="Pfam" id="PF12833">
    <property type="entry name" value="HTH_18"/>
    <property type="match status" value="1"/>
</dbReference>
<dbReference type="Gene3D" id="1.10.10.60">
    <property type="entry name" value="Homeodomain-like"/>
    <property type="match status" value="1"/>
</dbReference>
<dbReference type="PANTHER" id="PTHR43280">
    <property type="entry name" value="ARAC-FAMILY TRANSCRIPTIONAL REGULATOR"/>
    <property type="match status" value="1"/>
</dbReference>
<feature type="domain" description="HTH araC/xylS-type" evidence="4">
    <location>
        <begin position="220"/>
        <end position="318"/>
    </location>
</feature>
<dbReference type="SUPFAM" id="SSF46689">
    <property type="entry name" value="Homeodomain-like"/>
    <property type="match status" value="2"/>
</dbReference>
<dbReference type="RefSeq" id="WP_265216815.1">
    <property type="nucleotide sequence ID" value="NZ_JAPEUL010000004.1"/>
</dbReference>
<sequence length="322" mass="35916">MTVDLLSNVLSSLKIESTSISRWTMSAPWGVDVHDFNLGYCLSLVSGQCWVRTNDKSPIPSPAIQLQAGDSIIAPRGANIAILSDPDGTTIPLEALPWHGDTFQGLSSSIHPSSAMQVSWQGEGPETQLLGMAFTFQDQHNNFLLSSFPEFFILKQHESSFLQLIHPAMQFLIHDHSPGYFAVATQFSELVIIGSLRAYILSNKTDSVGVLKGMQDKSIAKVLTAIHQTPQHNWTLPLLAAEANLSRSVLSKRFPEYVGVSPIDYLNRWRLHLAAEKLVHTKESLDSIIKSLGFETDRTFRRLFKQHKGLSPSQYRKQFNCI</sequence>
<protein>
    <submittedName>
        <fullName evidence="5">AraC family transcriptional regulator</fullName>
    </submittedName>
</protein>